<keyword evidence="2" id="KW-1133">Transmembrane helix</keyword>
<evidence type="ECO:0000256" key="2">
    <source>
        <dbReference type="SAM" id="Phobius"/>
    </source>
</evidence>
<evidence type="ECO:0000313" key="4">
    <source>
        <dbReference type="EMBL" id="ANC30702.1"/>
    </source>
</evidence>
<feature type="compositionally biased region" description="Pro residues" evidence="1">
    <location>
        <begin position="45"/>
        <end position="65"/>
    </location>
</feature>
<feature type="compositionally biased region" description="Low complexity" evidence="1">
    <location>
        <begin position="80"/>
        <end position="92"/>
    </location>
</feature>
<evidence type="ECO:0000259" key="3">
    <source>
        <dbReference type="Pfam" id="PF13828"/>
    </source>
</evidence>
<organism evidence="4 5">
    <name type="scientific">Isoptericola dokdonensis DS-3</name>
    <dbReference type="NCBI Taxonomy" id="1300344"/>
    <lineage>
        <taxon>Bacteria</taxon>
        <taxon>Bacillati</taxon>
        <taxon>Actinomycetota</taxon>
        <taxon>Actinomycetes</taxon>
        <taxon>Micrococcales</taxon>
        <taxon>Promicromonosporaceae</taxon>
        <taxon>Isoptericola</taxon>
    </lineage>
</organism>
<feature type="domain" description="DUF4190" evidence="3">
    <location>
        <begin position="108"/>
        <end position="170"/>
    </location>
</feature>
<name>A0A168EZN3_9MICO</name>
<accession>A0A168EZN3</accession>
<keyword evidence="5" id="KW-1185">Reference proteome</keyword>
<dbReference type="AlphaFoldDB" id="A0A168EZN3"/>
<feature type="transmembrane region" description="Helical" evidence="2">
    <location>
        <begin position="113"/>
        <end position="133"/>
    </location>
</feature>
<dbReference type="RefSeq" id="WP_068202032.1">
    <property type="nucleotide sequence ID" value="NZ_CP014209.1"/>
</dbReference>
<keyword evidence="2" id="KW-0472">Membrane</keyword>
<dbReference type="OrthoDB" id="4374883at2"/>
<evidence type="ECO:0000256" key="1">
    <source>
        <dbReference type="SAM" id="MobiDB-lite"/>
    </source>
</evidence>
<dbReference type="PATRIC" id="fig|1300344.3.peg.1140"/>
<reference evidence="4 5" key="1">
    <citation type="submission" date="2016-01" db="EMBL/GenBank/DDBJ databases">
        <title>Complete genome sequence of a soil Actinobacterium, Isoptericola dokdonensis DS-3.</title>
        <authorList>
            <person name="Kwon S.-K."/>
            <person name="Kim J.F."/>
        </authorList>
    </citation>
    <scope>NUCLEOTIDE SEQUENCE [LARGE SCALE GENOMIC DNA]</scope>
    <source>
        <strain evidence="4 5">DS-3</strain>
    </source>
</reference>
<dbReference type="STRING" id="1300344.I598_1133"/>
<gene>
    <name evidence="4" type="ORF">I598_1133</name>
</gene>
<keyword evidence="2" id="KW-0812">Transmembrane</keyword>
<dbReference type="Proteomes" id="UP000076794">
    <property type="component" value="Chromosome"/>
</dbReference>
<feature type="region of interest" description="Disordered" evidence="1">
    <location>
        <begin position="1"/>
        <end position="92"/>
    </location>
</feature>
<sequence>MSDPNDPYAPPSAGHPQDQGTQPLPAPYSTGTPAEGPRSSTDTPVSPPAPAPYAPPTAPNAPPYPQAAALPGAPVPIPGQYPQEPYAQQPYAQPSPYGAYPVRRTNGLAITSLILGILWLYWAGSILALIFGYVALAQIRRAPAEAPQDGRGIAIAGIVLGWVGAGTLLLFVLGLAALSTGGY</sequence>
<dbReference type="EMBL" id="CP014209">
    <property type="protein sequence ID" value="ANC30702.1"/>
    <property type="molecule type" value="Genomic_DNA"/>
</dbReference>
<dbReference type="Pfam" id="PF13828">
    <property type="entry name" value="DUF4190"/>
    <property type="match status" value="1"/>
</dbReference>
<feature type="transmembrane region" description="Helical" evidence="2">
    <location>
        <begin position="153"/>
        <end position="178"/>
    </location>
</feature>
<proteinExistence type="predicted"/>
<protein>
    <recommendedName>
        <fullName evidence="3">DUF4190 domain-containing protein</fullName>
    </recommendedName>
</protein>
<evidence type="ECO:0000313" key="5">
    <source>
        <dbReference type="Proteomes" id="UP000076794"/>
    </source>
</evidence>
<dbReference type="KEGG" id="ido:I598_1133"/>
<dbReference type="InterPro" id="IPR025241">
    <property type="entry name" value="DUF4190"/>
</dbReference>